<sequence>MKILSREKMYWFFTAVAGLSVTALLFFSPAVYGQDMSSFQEERLLRTFRQVFDFVQDNYVEEVDPDVLIEGAMKGMFESLDDPYSAYLDTEDMRSLTDTTSGEFGGVGLYINKVRPDEDRPQLQEWVEVVSPIEGTPAYRAGMRPRDLIIEIEGESTIEMSIDEVVDRLRGEPGSVVEITILRNMKNELNIELERAIIEIPTVRHAAIDDDIAYLRIIQFTPRTAEKVEEALRELKESGHREFILDLRTNPGGLLTSAVDTADLFFDDGLVVGTAGRVAGENQAFYARQGTVLDDTSKLIVVINEGTASAAEILAGALRDRDRAVVVGTTSYGKGSVQQVRSLGDGGFRLTMARYYTPDETFIDKVGIEPDITVEEPELTEKESEDLITIQQEDRIQEFLNQAGNNPGENRIRQFFNGLRNEGFEVNERLVRRLITLELEMRTNESAPYDLDYDLVLQEAVRILRENETRRIINSREESNSMSSRGNALPEPALQ</sequence>
<keyword evidence="3 5" id="KW-0378">Hydrolase</keyword>
<dbReference type="NCBIfam" id="TIGR00225">
    <property type="entry name" value="prc"/>
    <property type="match status" value="1"/>
</dbReference>
<feature type="domain" description="PDZ" evidence="7">
    <location>
        <begin position="93"/>
        <end position="176"/>
    </location>
</feature>
<dbReference type="InterPro" id="IPR041489">
    <property type="entry name" value="PDZ_6"/>
</dbReference>
<dbReference type="GO" id="GO:0007165">
    <property type="term" value="P:signal transduction"/>
    <property type="evidence" value="ECO:0007669"/>
    <property type="project" value="TreeGrafter"/>
</dbReference>
<dbReference type="EC" id="3.4.21.102" evidence="8"/>
<dbReference type="KEGG" id="slr:L21SP2_0056"/>
<keyword evidence="9" id="KW-1185">Reference proteome</keyword>
<dbReference type="Pfam" id="PF17820">
    <property type="entry name" value="PDZ_6"/>
    <property type="match status" value="1"/>
</dbReference>
<dbReference type="EMBL" id="CP006939">
    <property type="protein sequence ID" value="AHC13502.1"/>
    <property type="molecule type" value="Genomic_DNA"/>
</dbReference>
<evidence type="ECO:0000256" key="2">
    <source>
        <dbReference type="ARBA" id="ARBA00022670"/>
    </source>
</evidence>
<dbReference type="SUPFAM" id="SSF50156">
    <property type="entry name" value="PDZ domain-like"/>
    <property type="match status" value="1"/>
</dbReference>
<comment type="similarity">
    <text evidence="1 5">Belongs to the peptidase S41A family.</text>
</comment>
<dbReference type="CDD" id="cd06782">
    <property type="entry name" value="cpPDZ_CPP-like"/>
    <property type="match status" value="1"/>
</dbReference>
<dbReference type="RefSeq" id="WP_024266435.1">
    <property type="nucleotide sequence ID" value="NC_023035.1"/>
</dbReference>
<dbReference type="Gene3D" id="2.30.42.10">
    <property type="match status" value="1"/>
</dbReference>
<evidence type="ECO:0000259" key="7">
    <source>
        <dbReference type="PROSITE" id="PS50106"/>
    </source>
</evidence>
<name>V5WCJ9_9SPIO</name>
<protein>
    <submittedName>
        <fullName evidence="8">Carboxyl-terminal protease</fullName>
        <ecNumber evidence="8">3.4.21.102</ecNumber>
    </submittedName>
</protein>
<feature type="region of interest" description="Disordered" evidence="6">
    <location>
        <begin position="474"/>
        <end position="495"/>
    </location>
</feature>
<dbReference type="AlphaFoldDB" id="V5WCJ9"/>
<dbReference type="eggNOG" id="COG0793">
    <property type="taxonomic scope" value="Bacteria"/>
</dbReference>
<reference evidence="8 9" key="1">
    <citation type="journal article" date="2015" name="Stand. Genomic Sci.">
        <title>Complete genome sequence and description of Salinispira pacifica gen. nov., sp. nov., a novel spirochaete isolated form a hypersaline microbial mat.</title>
        <authorList>
            <person name="Ben Hania W."/>
            <person name="Joseph M."/>
            <person name="Schumann P."/>
            <person name="Bunk B."/>
            <person name="Fiebig A."/>
            <person name="Sproer C."/>
            <person name="Klenk H.P."/>
            <person name="Fardeau M.L."/>
            <person name="Spring S."/>
        </authorList>
    </citation>
    <scope>NUCLEOTIDE SEQUENCE [LARGE SCALE GENOMIC DNA]</scope>
    <source>
        <strain evidence="8 9">L21-RPul-D2</strain>
    </source>
</reference>
<keyword evidence="2 5" id="KW-0645">Protease</keyword>
<dbReference type="PROSITE" id="PS50106">
    <property type="entry name" value="PDZ"/>
    <property type="match status" value="1"/>
</dbReference>
<evidence type="ECO:0000313" key="8">
    <source>
        <dbReference type="EMBL" id="AHC13502.1"/>
    </source>
</evidence>
<dbReference type="PATRIC" id="fig|1307761.3.peg.56"/>
<dbReference type="Proteomes" id="UP000018680">
    <property type="component" value="Chromosome"/>
</dbReference>
<organism evidence="8 9">
    <name type="scientific">Salinispira pacifica</name>
    <dbReference type="NCBI Taxonomy" id="1307761"/>
    <lineage>
        <taxon>Bacteria</taxon>
        <taxon>Pseudomonadati</taxon>
        <taxon>Spirochaetota</taxon>
        <taxon>Spirochaetia</taxon>
        <taxon>Spirochaetales</taxon>
        <taxon>Spirochaetaceae</taxon>
        <taxon>Salinispira</taxon>
    </lineage>
</organism>
<dbReference type="InterPro" id="IPR055210">
    <property type="entry name" value="CtpA/B_N"/>
</dbReference>
<dbReference type="MEROPS" id="S41.004"/>
<evidence type="ECO:0000313" key="9">
    <source>
        <dbReference type="Proteomes" id="UP000018680"/>
    </source>
</evidence>
<dbReference type="SMART" id="SM00245">
    <property type="entry name" value="TSPc"/>
    <property type="match status" value="1"/>
</dbReference>
<dbReference type="PANTHER" id="PTHR32060">
    <property type="entry name" value="TAIL-SPECIFIC PROTEASE"/>
    <property type="match status" value="1"/>
</dbReference>
<dbReference type="HOGENOM" id="CLU_017295_3_0_12"/>
<gene>
    <name evidence="8" type="ORF">L21SP2_0056</name>
</gene>
<evidence type="ECO:0000256" key="1">
    <source>
        <dbReference type="ARBA" id="ARBA00009179"/>
    </source>
</evidence>
<dbReference type="OrthoDB" id="9812068at2"/>
<dbReference type="GO" id="GO:0004252">
    <property type="term" value="F:serine-type endopeptidase activity"/>
    <property type="evidence" value="ECO:0007669"/>
    <property type="project" value="UniProtKB-EC"/>
</dbReference>
<evidence type="ECO:0000256" key="5">
    <source>
        <dbReference type="RuleBase" id="RU004404"/>
    </source>
</evidence>
<accession>V5WCJ9</accession>
<dbReference type="InterPro" id="IPR004447">
    <property type="entry name" value="Peptidase_S41A"/>
</dbReference>
<keyword evidence="4 5" id="KW-0720">Serine protease</keyword>
<dbReference type="Gene3D" id="3.90.226.10">
    <property type="entry name" value="2-enoyl-CoA Hydratase, Chain A, domain 1"/>
    <property type="match status" value="1"/>
</dbReference>
<evidence type="ECO:0000256" key="4">
    <source>
        <dbReference type="ARBA" id="ARBA00022825"/>
    </source>
</evidence>
<proteinExistence type="inferred from homology"/>
<dbReference type="Pfam" id="PF22694">
    <property type="entry name" value="CtpB_N-like"/>
    <property type="match status" value="1"/>
</dbReference>
<dbReference type="Pfam" id="PF03572">
    <property type="entry name" value="Peptidase_S41"/>
    <property type="match status" value="1"/>
</dbReference>
<dbReference type="PANTHER" id="PTHR32060:SF30">
    <property type="entry name" value="CARBOXY-TERMINAL PROCESSING PROTEASE CTPA"/>
    <property type="match status" value="1"/>
</dbReference>
<dbReference type="InterPro" id="IPR001478">
    <property type="entry name" value="PDZ"/>
</dbReference>
<dbReference type="InterPro" id="IPR005151">
    <property type="entry name" value="Tail-specific_protease"/>
</dbReference>
<dbReference type="GO" id="GO:0030288">
    <property type="term" value="C:outer membrane-bounded periplasmic space"/>
    <property type="evidence" value="ECO:0007669"/>
    <property type="project" value="TreeGrafter"/>
</dbReference>
<dbReference type="InterPro" id="IPR029045">
    <property type="entry name" value="ClpP/crotonase-like_dom_sf"/>
</dbReference>
<evidence type="ECO:0000256" key="3">
    <source>
        <dbReference type="ARBA" id="ARBA00022801"/>
    </source>
</evidence>
<dbReference type="CDD" id="cd07560">
    <property type="entry name" value="Peptidase_S41_CPP"/>
    <property type="match status" value="1"/>
</dbReference>
<dbReference type="SUPFAM" id="SSF52096">
    <property type="entry name" value="ClpP/crotonase"/>
    <property type="match status" value="1"/>
</dbReference>
<dbReference type="Gene3D" id="3.30.750.44">
    <property type="match status" value="1"/>
</dbReference>
<dbReference type="STRING" id="1307761.L21SP2_0056"/>
<dbReference type="SMART" id="SM00228">
    <property type="entry name" value="PDZ"/>
    <property type="match status" value="1"/>
</dbReference>
<dbReference type="InterPro" id="IPR036034">
    <property type="entry name" value="PDZ_sf"/>
</dbReference>
<dbReference type="GO" id="GO:0006508">
    <property type="term" value="P:proteolysis"/>
    <property type="evidence" value="ECO:0007669"/>
    <property type="project" value="UniProtKB-KW"/>
</dbReference>
<evidence type="ECO:0000256" key="6">
    <source>
        <dbReference type="SAM" id="MobiDB-lite"/>
    </source>
</evidence>